<protein>
    <submittedName>
        <fullName evidence="1">Uncharacterized protein</fullName>
    </submittedName>
</protein>
<evidence type="ECO:0000313" key="1">
    <source>
        <dbReference type="EMBL" id="CAD9653523.1"/>
    </source>
</evidence>
<reference evidence="1" key="1">
    <citation type="submission" date="2021-01" db="EMBL/GenBank/DDBJ databases">
        <authorList>
            <person name="Corre E."/>
            <person name="Pelletier E."/>
            <person name="Niang G."/>
            <person name="Scheremetjew M."/>
            <person name="Finn R."/>
            <person name="Kale V."/>
            <person name="Holt S."/>
            <person name="Cochrane G."/>
            <person name="Meng A."/>
            <person name="Brown T."/>
            <person name="Cohen L."/>
        </authorList>
    </citation>
    <scope>NUCLEOTIDE SEQUENCE</scope>
    <source>
        <strain evidence="1">CCMP 1866</strain>
    </source>
</reference>
<sequence length="135" mass="15802">MLVFFCNINREYIGTFISLQTGKELNQTNFKAGDDRMRANIFELTTHYWVGIEDDMKCWVQQNWRRWMIETPEWLDDAMKARIPIEWIPNAGDRKRESVRRSSLRRVSERRPSLLVVAAGNLGRIIPAEGGMGEQ</sequence>
<gene>
    <name evidence="1" type="ORF">TPAC0785_LOCUS1073</name>
</gene>
<accession>A0A7S2QX38</accession>
<name>A0A7S2QX38_9STRA</name>
<proteinExistence type="predicted"/>
<dbReference type="EMBL" id="HBHE01001681">
    <property type="protein sequence ID" value="CAD9653523.1"/>
    <property type="molecule type" value="Transcribed_RNA"/>
</dbReference>
<dbReference type="AlphaFoldDB" id="A0A7S2QX38"/>
<organism evidence="1">
    <name type="scientific">Triparma pacifica</name>
    <dbReference type="NCBI Taxonomy" id="91992"/>
    <lineage>
        <taxon>Eukaryota</taxon>
        <taxon>Sar</taxon>
        <taxon>Stramenopiles</taxon>
        <taxon>Ochrophyta</taxon>
        <taxon>Bolidophyceae</taxon>
        <taxon>Parmales</taxon>
        <taxon>Triparmaceae</taxon>
        <taxon>Triparma</taxon>
    </lineage>
</organism>